<keyword evidence="1" id="KW-0808">Transferase</keyword>
<dbReference type="SUPFAM" id="SSF89796">
    <property type="entry name" value="CoA-transferase family III (CaiB/BaiF)"/>
    <property type="match status" value="1"/>
</dbReference>
<evidence type="ECO:0000313" key="3">
    <source>
        <dbReference type="Proteomes" id="UP001595833"/>
    </source>
</evidence>
<reference evidence="3" key="1">
    <citation type="journal article" date="2019" name="Int. J. Syst. Evol. Microbiol.">
        <title>The Global Catalogue of Microorganisms (GCM) 10K type strain sequencing project: providing services to taxonomists for standard genome sequencing and annotation.</title>
        <authorList>
            <consortium name="The Broad Institute Genomics Platform"/>
            <consortium name="The Broad Institute Genome Sequencing Center for Infectious Disease"/>
            <person name="Wu L."/>
            <person name="Ma J."/>
        </authorList>
    </citation>
    <scope>NUCLEOTIDE SEQUENCE [LARGE SCALE GENOMIC DNA]</scope>
    <source>
        <strain evidence="3">KCTC 12848</strain>
    </source>
</reference>
<dbReference type="Gene3D" id="3.30.1540.10">
    <property type="entry name" value="formyl-coa transferase, domain 3"/>
    <property type="match status" value="1"/>
</dbReference>
<dbReference type="EMBL" id="JBHSJB010000007">
    <property type="protein sequence ID" value="MFC5053817.1"/>
    <property type="molecule type" value="Genomic_DNA"/>
</dbReference>
<dbReference type="RefSeq" id="WP_344036693.1">
    <property type="nucleotide sequence ID" value="NZ_BAAAKE010000005.1"/>
</dbReference>
<protein>
    <submittedName>
        <fullName evidence="2">CaiB/BaiF CoA-transferase family protein</fullName>
    </submittedName>
</protein>
<dbReference type="InterPro" id="IPR044855">
    <property type="entry name" value="CoA-Trfase_III_dom3_sf"/>
</dbReference>
<dbReference type="Pfam" id="PF02515">
    <property type="entry name" value="CoA_transf_3"/>
    <property type="match status" value="1"/>
</dbReference>
<dbReference type="InterPro" id="IPR003673">
    <property type="entry name" value="CoA-Trfase_fam_III"/>
</dbReference>
<dbReference type="Gene3D" id="3.40.50.10540">
    <property type="entry name" value="Crotonobetainyl-coa:carnitine coa-transferase, domain 1"/>
    <property type="match status" value="1"/>
</dbReference>
<accession>A0ABV9XWT1</accession>
<proteinExistence type="predicted"/>
<dbReference type="PANTHER" id="PTHR48207:SF3">
    <property type="entry name" value="SUCCINATE--HYDROXYMETHYLGLUTARATE COA-TRANSFERASE"/>
    <property type="match status" value="1"/>
</dbReference>
<name>A0ABV9XWT1_9PSEU</name>
<dbReference type="PANTHER" id="PTHR48207">
    <property type="entry name" value="SUCCINATE--HYDROXYMETHYLGLUTARATE COA-TRANSFERASE"/>
    <property type="match status" value="1"/>
</dbReference>
<evidence type="ECO:0000256" key="1">
    <source>
        <dbReference type="ARBA" id="ARBA00022679"/>
    </source>
</evidence>
<dbReference type="InterPro" id="IPR023606">
    <property type="entry name" value="CoA-Trfase_III_dom_1_sf"/>
</dbReference>
<dbReference type="Proteomes" id="UP001595833">
    <property type="component" value="Unassembled WGS sequence"/>
</dbReference>
<gene>
    <name evidence="2" type="ORF">ACFPFM_08595</name>
</gene>
<dbReference type="InterPro" id="IPR050483">
    <property type="entry name" value="CoA-transferase_III_domain"/>
</dbReference>
<organism evidence="2 3">
    <name type="scientific">Saccharothrix xinjiangensis</name>
    <dbReference type="NCBI Taxonomy" id="204798"/>
    <lineage>
        <taxon>Bacteria</taxon>
        <taxon>Bacillati</taxon>
        <taxon>Actinomycetota</taxon>
        <taxon>Actinomycetes</taxon>
        <taxon>Pseudonocardiales</taxon>
        <taxon>Pseudonocardiaceae</taxon>
        <taxon>Saccharothrix</taxon>
    </lineage>
</organism>
<sequence>MRPLDGVTVVSLEQAVAVPYASRLLADLGARVIKVERPGGGDFARDYDTACGSVSSYFAWTNVGKESVALDLKDPAGREVVDRLVAVADVVLCNLSPDAARRLGLDADSLRRGKPGLVVGELSAYGTDGPYAGRKAFDALVQSEVGLVELTGDGEVTARAGISVADIAAGVQLHSAVLAALLHRARTGEGATLRLSLFEAMAEWMHQPMLYAAGTGAAAPRTGAHHPSIAPYGPFRCADGAVHLAVQNDPQWRRLCRVLGRPELADDPRFGTVGSRVAHRAALHAALDFSAWAAADLLAALDGADVPAARTRTVAELPEHPQVVARDRLTGVTVPGGGVPLLRPPVDSSAWGWEPAPVPSPGEHTERVVRELGYSEEEVRALLATAAR</sequence>
<keyword evidence="3" id="KW-1185">Reference proteome</keyword>
<evidence type="ECO:0000313" key="2">
    <source>
        <dbReference type="EMBL" id="MFC5053817.1"/>
    </source>
</evidence>
<comment type="caution">
    <text evidence="2">The sequence shown here is derived from an EMBL/GenBank/DDBJ whole genome shotgun (WGS) entry which is preliminary data.</text>
</comment>